<dbReference type="SUPFAM" id="SSF48452">
    <property type="entry name" value="TPR-like"/>
    <property type="match status" value="1"/>
</dbReference>
<dbReference type="EMBL" id="CAJVRM010000133">
    <property type="protein sequence ID" value="CAG8975362.1"/>
    <property type="molecule type" value="Genomic_DNA"/>
</dbReference>
<gene>
    <name evidence="3" type="ORF">HYALB_00005692</name>
</gene>
<comment type="caution">
    <text evidence="3">The sequence shown here is derived from an EMBL/GenBank/DDBJ whole genome shotgun (WGS) entry which is preliminary data.</text>
</comment>
<dbReference type="InterPro" id="IPR011990">
    <property type="entry name" value="TPR-like_helical_dom_sf"/>
</dbReference>
<dbReference type="Proteomes" id="UP000701801">
    <property type="component" value="Unassembled WGS sequence"/>
</dbReference>
<evidence type="ECO:0000313" key="3">
    <source>
        <dbReference type="EMBL" id="CAG8975362.1"/>
    </source>
</evidence>
<sequence length="648" mass="74134">MRESFWGVFWVDVDTSSTARNGFLSIARALEKPAESVEDVCSILANIKQTWLLVLDNADDPKFDYQTYFPSGSYGSLIMTSRIPSCGSQYNNVGWEMLDSLDDKHAVTLLLKAARIREDEWAACQQAATDVTKCLGSHTLAVIQAGAYIAKDHKRLDRYPAIFQAQRKRLLISRPDQANSRYGDVYATLEASAEIWGNPKTKPQKTLFAFSASDYVSNTGIDDVSPWHVSKLPGFISVEDSEWDDYRLVEAVSTLQSFSLVSRNETEGWPAISMHPLAHAWAKDRQESSEQYQAWITTGCILALYLSCASPKSKNERYFRPHLQSFLDIIEVNKAFSLGPTNAVLAIYLKCGWPLKQMRDDYRLEQLLKDIFFEIKLDADKPTREFMPLFKLRIRCLQNLSSFEKAVSLGQKVLKSEEARLKEDDPEILSLQRQLALAHIENNQLRKCYKPPWEDSSQHGLAIAYLNNNQILKAISLLEKVVLIRQNTHTEDHPRRLASEHELASAYLKNNQILEAISLLEKVVRIQQNTLTEEHPERLASEHELASAYLNNNQIVQAISLFENIVQIQKTIIPEDRPDRLQSEDVLAIAYYDNGQLEKALELMAHVVQIRAITLRENDPDRVNSARWLKRMKRKELKKQRRSDSIKH</sequence>
<dbReference type="Gene3D" id="3.40.50.300">
    <property type="entry name" value="P-loop containing nucleotide triphosphate hydrolases"/>
    <property type="match status" value="1"/>
</dbReference>
<name>A0A9N9Q5E7_9HELO</name>
<dbReference type="PANTHER" id="PTHR45641">
    <property type="entry name" value="TETRATRICOPEPTIDE REPEAT PROTEIN (AFU_ORTHOLOGUE AFUA_6G03870)"/>
    <property type="match status" value="1"/>
</dbReference>
<keyword evidence="4" id="KW-1185">Reference proteome</keyword>
<dbReference type="AlphaFoldDB" id="A0A9N9Q5E7"/>
<accession>A0A9N9Q5E7</accession>
<organism evidence="3 4">
    <name type="scientific">Hymenoscyphus albidus</name>
    <dbReference type="NCBI Taxonomy" id="595503"/>
    <lineage>
        <taxon>Eukaryota</taxon>
        <taxon>Fungi</taxon>
        <taxon>Dikarya</taxon>
        <taxon>Ascomycota</taxon>
        <taxon>Pezizomycotina</taxon>
        <taxon>Leotiomycetes</taxon>
        <taxon>Helotiales</taxon>
        <taxon>Helotiaceae</taxon>
        <taxon>Hymenoscyphus</taxon>
    </lineage>
</organism>
<keyword evidence="1" id="KW-0677">Repeat</keyword>
<dbReference type="Pfam" id="PF13424">
    <property type="entry name" value="TPR_12"/>
    <property type="match status" value="1"/>
</dbReference>
<dbReference type="SUPFAM" id="SSF52540">
    <property type="entry name" value="P-loop containing nucleoside triphosphate hydrolases"/>
    <property type="match status" value="1"/>
</dbReference>
<evidence type="ECO:0000256" key="2">
    <source>
        <dbReference type="ARBA" id="ARBA00022803"/>
    </source>
</evidence>
<dbReference type="InterPro" id="IPR027417">
    <property type="entry name" value="P-loop_NTPase"/>
</dbReference>
<evidence type="ECO:0000256" key="1">
    <source>
        <dbReference type="ARBA" id="ARBA00022737"/>
    </source>
</evidence>
<keyword evidence="2" id="KW-0802">TPR repeat</keyword>
<proteinExistence type="predicted"/>
<dbReference type="PANTHER" id="PTHR45641:SF19">
    <property type="entry name" value="NEPHROCYSTIN-3"/>
    <property type="match status" value="1"/>
</dbReference>
<protein>
    <submittedName>
        <fullName evidence="3">Uncharacterized protein</fullName>
    </submittedName>
</protein>
<dbReference type="Pfam" id="PF13374">
    <property type="entry name" value="TPR_10"/>
    <property type="match status" value="1"/>
</dbReference>
<dbReference type="OrthoDB" id="1658288at2759"/>
<evidence type="ECO:0000313" key="4">
    <source>
        <dbReference type="Proteomes" id="UP000701801"/>
    </source>
</evidence>
<dbReference type="Gene3D" id="1.25.40.10">
    <property type="entry name" value="Tetratricopeptide repeat domain"/>
    <property type="match status" value="1"/>
</dbReference>
<reference evidence="3" key="1">
    <citation type="submission" date="2021-07" db="EMBL/GenBank/DDBJ databases">
        <authorList>
            <person name="Durling M."/>
        </authorList>
    </citation>
    <scope>NUCLEOTIDE SEQUENCE</scope>
</reference>